<evidence type="ECO:0000256" key="3">
    <source>
        <dbReference type="ARBA" id="ARBA00022553"/>
    </source>
</evidence>
<dbReference type="PROSITE" id="PS50075">
    <property type="entry name" value="CARRIER"/>
    <property type="match status" value="1"/>
</dbReference>
<dbReference type="GO" id="GO:0031177">
    <property type="term" value="F:phosphopantetheine binding"/>
    <property type="evidence" value="ECO:0007669"/>
    <property type="project" value="InterPro"/>
</dbReference>
<dbReference type="CDD" id="cd19531">
    <property type="entry name" value="LCL_NRPS-like"/>
    <property type="match status" value="1"/>
</dbReference>
<dbReference type="GO" id="GO:0044550">
    <property type="term" value="P:secondary metabolite biosynthetic process"/>
    <property type="evidence" value="ECO:0007669"/>
    <property type="project" value="TreeGrafter"/>
</dbReference>
<dbReference type="Gene3D" id="3.30.559.10">
    <property type="entry name" value="Chloramphenicol acetyltransferase-like domain"/>
    <property type="match status" value="1"/>
</dbReference>
<dbReference type="CDD" id="cd12117">
    <property type="entry name" value="A_NRPS_Srf_like"/>
    <property type="match status" value="1"/>
</dbReference>
<dbReference type="SUPFAM" id="SSF56801">
    <property type="entry name" value="Acetyl-CoA synthetase-like"/>
    <property type="match status" value="1"/>
</dbReference>
<dbReference type="InterPro" id="IPR023213">
    <property type="entry name" value="CAT-like_dom_sf"/>
</dbReference>
<evidence type="ECO:0000259" key="4">
    <source>
        <dbReference type="PROSITE" id="PS50075"/>
    </source>
</evidence>
<evidence type="ECO:0000256" key="2">
    <source>
        <dbReference type="ARBA" id="ARBA00022450"/>
    </source>
</evidence>
<dbReference type="Gene3D" id="1.10.1200.10">
    <property type="entry name" value="ACP-like"/>
    <property type="match status" value="1"/>
</dbReference>
<keyword evidence="3" id="KW-0597">Phosphoprotein</keyword>
<reference evidence="5 6" key="1">
    <citation type="submission" date="2018-08" db="EMBL/GenBank/DDBJ databases">
        <title>Recombination of ecologically and evolutionarily significant loci maintains genetic cohesion in the Pseudomonas syringae species complex.</title>
        <authorList>
            <person name="Dillon M."/>
            <person name="Thakur S."/>
            <person name="Almeida R.N.D."/>
            <person name="Weir B.S."/>
            <person name="Guttman D.S."/>
        </authorList>
    </citation>
    <scope>NUCLEOTIDE SEQUENCE [LARGE SCALE GENOMIC DNA]</scope>
    <source>
        <strain evidence="5 6">ICMP 11947</strain>
    </source>
</reference>
<dbReference type="GO" id="GO:0003824">
    <property type="term" value="F:catalytic activity"/>
    <property type="evidence" value="ECO:0007669"/>
    <property type="project" value="InterPro"/>
</dbReference>
<organism evidence="5 6">
    <name type="scientific">Pseudomonas syringae pv. apii</name>
    <dbReference type="NCBI Taxonomy" id="81036"/>
    <lineage>
        <taxon>Bacteria</taxon>
        <taxon>Pseudomonadati</taxon>
        <taxon>Pseudomonadota</taxon>
        <taxon>Gammaproteobacteria</taxon>
        <taxon>Pseudomonadales</taxon>
        <taxon>Pseudomonadaceae</taxon>
        <taxon>Pseudomonas</taxon>
    </lineage>
</organism>
<dbReference type="Pfam" id="PF00668">
    <property type="entry name" value="Condensation"/>
    <property type="match status" value="1"/>
</dbReference>
<accession>A0A3M5X4W3</accession>
<dbReference type="Pfam" id="PF00501">
    <property type="entry name" value="AMP-binding"/>
    <property type="match status" value="1"/>
</dbReference>
<comment type="cofactor">
    <cofactor evidence="1">
        <name>pantetheine 4'-phosphate</name>
        <dbReference type="ChEBI" id="CHEBI:47942"/>
    </cofactor>
</comment>
<evidence type="ECO:0000313" key="5">
    <source>
        <dbReference type="EMBL" id="RMU76967.1"/>
    </source>
</evidence>
<comment type="caution">
    <text evidence="5">The sequence shown here is derived from an EMBL/GenBank/DDBJ whole genome shotgun (WGS) entry which is preliminary data.</text>
</comment>
<dbReference type="SUPFAM" id="SSF47336">
    <property type="entry name" value="ACP-like"/>
    <property type="match status" value="1"/>
</dbReference>
<protein>
    <recommendedName>
        <fullName evidence="4">Carrier domain-containing protein</fullName>
    </recommendedName>
</protein>
<dbReference type="InterPro" id="IPR036736">
    <property type="entry name" value="ACP-like_sf"/>
</dbReference>
<gene>
    <name evidence="5" type="ORF">ALP23_04620</name>
</gene>
<dbReference type="GO" id="GO:0043041">
    <property type="term" value="P:amino acid activation for nonribosomal peptide biosynthetic process"/>
    <property type="evidence" value="ECO:0007669"/>
    <property type="project" value="TreeGrafter"/>
</dbReference>
<feature type="domain" description="Carrier" evidence="4">
    <location>
        <begin position="1251"/>
        <end position="1326"/>
    </location>
</feature>
<dbReference type="SUPFAM" id="SSF52777">
    <property type="entry name" value="CoA-dependent acyltransferases"/>
    <property type="match status" value="3"/>
</dbReference>
<dbReference type="InterPro" id="IPR020806">
    <property type="entry name" value="PKS_PP-bd"/>
</dbReference>
<dbReference type="InterPro" id="IPR045851">
    <property type="entry name" value="AMP-bd_C_sf"/>
</dbReference>
<dbReference type="InterPro" id="IPR020845">
    <property type="entry name" value="AMP-binding_CS"/>
</dbReference>
<dbReference type="InterPro" id="IPR025110">
    <property type="entry name" value="AMP-bd_C"/>
</dbReference>
<dbReference type="Gene3D" id="3.40.50.980">
    <property type="match status" value="2"/>
</dbReference>
<evidence type="ECO:0000256" key="1">
    <source>
        <dbReference type="ARBA" id="ARBA00001957"/>
    </source>
</evidence>
<dbReference type="InterPro" id="IPR010071">
    <property type="entry name" value="AA_adenyl_dom"/>
</dbReference>
<dbReference type="PROSITE" id="PS00455">
    <property type="entry name" value="AMP_BINDING"/>
    <property type="match status" value="1"/>
</dbReference>
<dbReference type="PANTHER" id="PTHR45527">
    <property type="entry name" value="NONRIBOSOMAL PEPTIDE SYNTHETASE"/>
    <property type="match status" value="1"/>
</dbReference>
<dbReference type="InterPro" id="IPR000873">
    <property type="entry name" value="AMP-dep_synth/lig_dom"/>
</dbReference>
<evidence type="ECO:0000313" key="6">
    <source>
        <dbReference type="Proteomes" id="UP000271152"/>
    </source>
</evidence>
<dbReference type="Proteomes" id="UP000271152">
    <property type="component" value="Unassembled WGS sequence"/>
</dbReference>
<dbReference type="Pfam" id="PF13193">
    <property type="entry name" value="AMP-binding_C"/>
    <property type="match status" value="1"/>
</dbReference>
<sequence length="1331" mass="145079">MINMLSEAVMNSFEKNNTAPSRSQDLAMRAGAQHITGTEGPLSMSQEQAWFLETLVPESIAYNFQAMLNIRGNLDINVLERALSRVVERHQSLSTVFDEVDGEPRQTIQDAWSVNIPIVDLSASSEAVRQTYMNSIVKAEIAQKIEVAKLPLIRWVLFKFSDQFHVLLHIEHHLIHDGWSFRLFLKELNHFYNEEKGRVNQEPLEPVIQFIDYCQWERDWLDSAEGRQGRDFWYGRLETWPAYTHSPFPAEKDAQAALDFVGSSVSVPLPGKLISALQAYGSENKSTLFETMFSLFACVVAARSGQTQQLIGTAVANRDLPGIENTIGMLVNMLPLRIDIDANTSWAPLLAAVKEEIRTACLQSHVPFSTMVADLSPDRVTQQLPYIQVAFSFHNSMSRTLDFADIDVEVVEGLANGSAKFDLNVICVFDDEVNPAAGGRFMLEYSTAVAKEADVRALMADFLHLAGAWLEQPAESLANVRKAAVLAAPSGSSSVNPGVEFWKQSLDLEASGLLPDHALNRAVSGPLARHEIPLPDESLARLFQACEQRNIEPEAALFSLYAVTMARYGGHQTVVAGLGTAADGQRLAIPLPLKLTLAAHDTFADVFLRAQQHCDQARHWHESSAQGLEQALDDSVAASGRAPQSLIQSVFCDGVSARAEQGGASGSLHSPLEFVLDRSSTKASLSLGYAADLFAQETATSMAGHYVQLLEKASESLDETLAQSLSAQHQAAIQTQCEGLDSSYPETSLHAIVEAFAATQPEAIAVRCGDAVLTYAQLNESADKVADTLLRKGVQPGDVVGICMMRSELLVAALLGVLKAGACYLSIDCALPAERRNWLLEEADVKWALIDESAPALRDATSTLLIGQLVNEQDDPRVSPLAKPVISADARCYYMFTSGSTGTPKATASTHRAVVSLVKGTDYIDIKGDDRFLFFAPLAFDASTFEIWGALLNGAQLVVQPGEAGGLDDLAHTLENQQVSVLWLTSALFQEMVDQYPQAMAGVRHVLTGGDVVSPQSMRSLLARSTGTLTICYGPTEGTVFTTAYSMDKVEQVTDKPLIGWPIAQADAYIVDVFGQLAEPGVPGELFIGGTGITGAYLKRPELSQERFVTLERFPGKTLFRTGDLARWTPGRGIEFLGRSDSQIKIRGLRIEPGEVEQAIRQLPGVTACSLILRTLNLDKQLVAFVSLDGSVALDEQQIRVALRECLPDYMVPAEVHVIEQLPVNASGKVDKRALLELATQNGRARVTSERPSTALEKSIAEVWAHILNVPDVGRNEDFFSIGGHSLAGMRIMSRLSKQFGTRLSLNLLFEYPSVETLAGAIERSAEPLTA</sequence>
<dbReference type="Gene3D" id="3.30.559.30">
    <property type="entry name" value="Nonribosomal peptide synthetase, condensation domain"/>
    <property type="match status" value="2"/>
</dbReference>
<name>A0A3M5X4W3_9PSED</name>
<dbReference type="InterPro" id="IPR001242">
    <property type="entry name" value="Condensation_dom"/>
</dbReference>
<dbReference type="NCBIfam" id="TIGR01733">
    <property type="entry name" value="AA-adenyl-dom"/>
    <property type="match status" value="1"/>
</dbReference>
<keyword evidence="2" id="KW-0596">Phosphopantetheine</keyword>
<dbReference type="InterPro" id="IPR009081">
    <property type="entry name" value="PP-bd_ACP"/>
</dbReference>
<proteinExistence type="predicted"/>
<dbReference type="SMART" id="SM00823">
    <property type="entry name" value="PKS_PP"/>
    <property type="match status" value="1"/>
</dbReference>
<dbReference type="Pfam" id="PF00550">
    <property type="entry name" value="PP-binding"/>
    <property type="match status" value="1"/>
</dbReference>
<dbReference type="PANTHER" id="PTHR45527:SF1">
    <property type="entry name" value="FATTY ACID SYNTHASE"/>
    <property type="match status" value="1"/>
</dbReference>
<dbReference type="FunFam" id="1.10.1200.10:FF:000005">
    <property type="entry name" value="Nonribosomal peptide synthetase 1"/>
    <property type="match status" value="1"/>
</dbReference>
<dbReference type="Gene3D" id="2.30.38.10">
    <property type="entry name" value="Luciferase, Domain 3"/>
    <property type="match status" value="1"/>
</dbReference>
<dbReference type="Gene3D" id="3.30.300.30">
    <property type="match status" value="1"/>
</dbReference>
<dbReference type="EMBL" id="RBUG01000021">
    <property type="protein sequence ID" value="RMU76967.1"/>
    <property type="molecule type" value="Genomic_DNA"/>
</dbReference>
<dbReference type="GO" id="GO:0005737">
    <property type="term" value="C:cytoplasm"/>
    <property type="evidence" value="ECO:0007669"/>
    <property type="project" value="TreeGrafter"/>
</dbReference>